<dbReference type="Proteomes" id="UP001430306">
    <property type="component" value="Unassembled WGS sequence"/>
</dbReference>
<comment type="cofactor">
    <cofactor evidence="1">
        <name>pyridoxal 5'-phosphate</name>
        <dbReference type="ChEBI" id="CHEBI:597326"/>
    </cofactor>
</comment>
<keyword evidence="4" id="KW-0808">Transferase</keyword>
<evidence type="ECO:0000256" key="4">
    <source>
        <dbReference type="ARBA" id="ARBA00022679"/>
    </source>
</evidence>
<dbReference type="Pfam" id="PF00202">
    <property type="entry name" value="Aminotran_3"/>
    <property type="match status" value="1"/>
</dbReference>
<feature type="compositionally biased region" description="Acidic residues" evidence="7">
    <location>
        <begin position="372"/>
        <end position="452"/>
    </location>
</feature>
<dbReference type="EMBL" id="JAJKFW010000058">
    <property type="protein sequence ID" value="MCC9644646.1"/>
    <property type="molecule type" value="Genomic_DNA"/>
</dbReference>
<dbReference type="InterPro" id="IPR004637">
    <property type="entry name" value="Dat"/>
</dbReference>
<evidence type="ECO:0000256" key="3">
    <source>
        <dbReference type="ARBA" id="ARBA00022576"/>
    </source>
</evidence>
<evidence type="ECO:0000256" key="1">
    <source>
        <dbReference type="ARBA" id="ARBA00001933"/>
    </source>
</evidence>
<feature type="compositionally biased region" description="Acidic residues" evidence="7">
    <location>
        <begin position="476"/>
        <end position="497"/>
    </location>
</feature>
<keyword evidence="3 8" id="KW-0032">Aminotransferase</keyword>
<keyword evidence="9" id="KW-1185">Reference proteome</keyword>
<accession>A0ABS8NMA7</accession>
<dbReference type="InterPro" id="IPR015424">
    <property type="entry name" value="PyrdxlP-dep_Trfase"/>
</dbReference>
<dbReference type="RefSeq" id="WP_230276358.1">
    <property type="nucleotide sequence ID" value="NZ_JAJKFW010000058.1"/>
</dbReference>
<feature type="region of interest" description="Disordered" evidence="7">
    <location>
        <begin position="371"/>
        <end position="497"/>
    </location>
</feature>
<dbReference type="Gene3D" id="3.90.1150.10">
    <property type="entry name" value="Aspartate Aminotransferase, domain 1"/>
    <property type="match status" value="1"/>
</dbReference>
<dbReference type="InterPro" id="IPR015422">
    <property type="entry name" value="PyrdxlP-dep_Trfase_small"/>
</dbReference>
<dbReference type="Gene3D" id="3.40.640.10">
    <property type="entry name" value="Type I PLP-dependent aspartate aminotransferase-like (Major domain)"/>
    <property type="match status" value="1"/>
</dbReference>
<comment type="caution">
    <text evidence="8">The sequence shown here is derived from an EMBL/GenBank/DDBJ whole genome shotgun (WGS) entry which is preliminary data.</text>
</comment>
<dbReference type="InterPro" id="IPR015421">
    <property type="entry name" value="PyrdxlP-dep_Trfase_major"/>
</dbReference>
<evidence type="ECO:0000256" key="7">
    <source>
        <dbReference type="SAM" id="MobiDB-lite"/>
    </source>
</evidence>
<keyword evidence="5 6" id="KW-0663">Pyridoxal phosphate</keyword>
<reference evidence="8" key="1">
    <citation type="submission" date="2021-11" db="EMBL/GenBank/DDBJ databases">
        <title>Genome sequence.</title>
        <authorList>
            <person name="Sun Q."/>
        </authorList>
    </citation>
    <scope>NUCLEOTIDE SEQUENCE</scope>
    <source>
        <strain evidence="8">JC740</strain>
    </source>
</reference>
<gene>
    <name evidence="8" type="ORF">LOC71_20420</name>
</gene>
<organism evidence="8 9">
    <name type="scientific">Rhodopirellula halodulae</name>
    <dbReference type="NCBI Taxonomy" id="2894198"/>
    <lineage>
        <taxon>Bacteria</taxon>
        <taxon>Pseudomonadati</taxon>
        <taxon>Planctomycetota</taxon>
        <taxon>Planctomycetia</taxon>
        <taxon>Pirellulales</taxon>
        <taxon>Pirellulaceae</taxon>
        <taxon>Rhodopirellula</taxon>
    </lineage>
</organism>
<comment type="similarity">
    <text evidence="2 6">Belongs to the class-III pyridoxal-phosphate-dependent aminotransferase family.</text>
</comment>
<dbReference type="SUPFAM" id="SSF53383">
    <property type="entry name" value="PLP-dependent transferases"/>
    <property type="match status" value="1"/>
</dbReference>
<protein>
    <submittedName>
        <fullName evidence="8">Aminotransferase class III-fold pyridoxal phosphate-dependent enzyme</fullName>
    </submittedName>
</protein>
<dbReference type="PANTHER" id="PTHR43552">
    <property type="entry name" value="DIAMINOBUTYRATE--2-OXOGLUTARATE AMINOTRANSFERASE"/>
    <property type="match status" value="1"/>
</dbReference>
<evidence type="ECO:0000313" key="9">
    <source>
        <dbReference type="Proteomes" id="UP001430306"/>
    </source>
</evidence>
<evidence type="ECO:0000313" key="8">
    <source>
        <dbReference type="EMBL" id="MCC9644646.1"/>
    </source>
</evidence>
<name>A0ABS8NMA7_9BACT</name>
<sequence length="497" mass="53832">MSGLVPSELDDGWIDAVSGRISATGNNIYREVLRQFADQTSWSGDAELNEQLVSTLRSLSSDHADAIAHCQSTATRELALEQALVAARAHFLTQVASADSTSDGSLSPKCVCMVGSDHGDGILGRMASGITEKRSAEWPLLPGFVHATAEKFIERIDESTAMALVSPIDGSGVGEPLSADWWQRCRQRCDQTGTLLVVDHSQLPPVGNGYLFAHELVGGVSADAVILSSGLVGDFPGGLLVASNKIHDQLRALGKSSSHASHDLVGRLVLKSLLTLQEANALAIDANEFAVTLAERIATRGCVRDMHTCGRTVILELDVESDAWTHRANQHRLHATIASEHSVLFQPPLLISDEDQEALIGRIDRVLADLEGGSDEDIASETESTGTDDAEEDNQAAWDDADEPESNESDDDPASDEDEDYEEETDDEEDALEADEKLEDEDELNGESDDEREIVGEAEPNETQQSQAAPQPTETEQTELEQVELDEFETNEETEKF</sequence>
<evidence type="ECO:0000256" key="2">
    <source>
        <dbReference type="ARBA" id="ARBA00008954"/>
    </source>
</evidence>
<proteinExistence type="inferred from homology"/>
<dbReference type="InterPro" id="IPR005814">
    <property type="entry name" value="Aminotrans_3"/>
</dbReference>
<dbReference type="GO" id="GO:0008483">
    <property type="term" value="F:transaminase activity"/>
    <property type="evidence" value="ECO:0007669"/>
    <property type="project" value="UniProtKB-KW"/>
</dbReference>
<evidence type="ECO:0000256" key="6">
    <source>
        <dbReference type="RuleBase" id="RU003560"/>
    </source>
</evidence>
<evidence type="ECO:0000256" key="5">
    <source>
        <dbReference type="ARBA" id="ARBA00022898"/>
    </source>
</evidence>
<dbReference type="PANTHER" id="PTHR43552:SF1">
    <property type="entry name" value="DIAMINOBUTYRATE--2-OXOGLUTARATE AMINOTRANSFERASE"/>
    <property type="match status" value="1"/>
</dbReference>